<dbReference type="EMBL" id="JADFTS010000002">
    <property type="protein sequence ID" value="KAF9619454.1"/>
    <property type="molecule type" value="Genomic_DNA"/>
</dbReference>
<evidence type="ECO:0000256" key="2">
    <source>
        <dbReference type="SAM" id="MobiDB-lite"/>
    </source>
</evidence>
<proteinExistence type="predicted"/>
<keyword evidence="1" id="KW-0175">Coiled coil</keyword>
<dbReference type="AlphaFoldDB" id="A0A835ILL4"/>
<feature type="coiled-coil region" evidence="1">
    <location>
        <begin position="267"/>
        <end position="325"/>
    </location>
</feature>
<dbReference type="PANTHER" id="PTHR33018">
    <property type="entry name" value="OS10G0338966 PROTEIN-RELATED"/>
    <property type="match status" value="1"/>
</dbReference>
<organism evidence="3 4">
    <name type="scientific">Coptis chinensis</name>
    <dbReference type="NCBI Taxonomy" id="261450"/>
    <lineage>
        <taxon>Eukaryota</taxon>
        <taxon>Viridiplantae</taxon>
        <taxon>Streptophyta</taxon>
        <taxon>Embryophyta</taxon>
        <taxon>Tracheophyta</taxon>
        <taxon>Spermatophyta</taxon>
        <taxon>Magnoliopsida</taxon>
        <taxon>Ranunculales</taxon>
        <taxon>Ranunculaceae</taxon>
        <taxon>Coptidoideae</taxon>
        <taxon>Coptis</taxon>
    </lineage>
</organism>
<dbReference type="Pfam" id="PF03004">
    <property type="entry name" value="Transposase_24"/>
    <property type="match status" value="1"/>
</dbReference>
<protein>
    <recommendedName>
        <fullName evidence="5">Transposase</fullName>
    </recommendedName>
</protein>
<gene>
    <name evidence="3" type="ORF">IFM89_007029</name>
</gene>
<evidence type="ECO:0000313" key="4">
    <source>
        <dbReference type="Proteomes" id="UP000631114"/>
    </source>
</evidence>
<evidence type="ECO:0000256" key="1">
    <source>
        <dbReference type="SAM" id="Coils"/>
    </source>
</evidence>
<dbReference type="InterPro" id="IPR004252">
    <property type="entry name" value="Probable_transposase_24"/>
</dbReference>
<keyword evidence="4" id="KW-1185">Reference proteome</keyword>
<dbReference type="PANTHER" id="PTHR33018:SF31">
    <property type="entry name" value="TRANSPOSASE, PTTA_EN_SPM, PLANT"/>
    <property type="match status" value="1"/>
</dbReference>
<sequence>MRTENIRPTERISNHRLNDETHQGDSFESGLNPSTKGLTKNSTKRGPAVCNVIPTEKSKRLKVTYNERGQPIHEESKKLVSFLGAQVRLMVDINIDNWKKVSNETKDSLWTVTKQKFVVPESARHITMRELGYLWRSSKSRFSRIIASCANEEERMEKRPKNIKLEWWKTFVRKRLSKEFQKEESSNPSSVSRADVWEKAHTKKNGEPANDAVAAKVEKIQEFRETQVESSSLSLQDDAISQLFGPERRGRVRGYGFGVCPSMLGLIAQNNETVAQLQEVVSVLNEKVASMETLRQDMQHHIIEKREMQEQMKNMQQVMTQLMQSQASGISSFVHANKSPPQPSFEGIECKLFRMDKEDIVAEGTWLTNDPNAICSGVKLGPGACKVWVTNALEPSAKVWKPSNGLRTMEQAVTRSIAWPSDHIIKMVFLINTTTNSRIWKSLHKLRNVKILKEVSCPDSAIEGTCNLCSHIDDMHAETLGGRLSILNESQAAAVRGCILSARVVKLMREAYGLDYRNNASLCSFWGSTLIWQRYVLEL</sequence>
<feature type="compositionally biased region" description="Basic and acidic residues" evidence="2">
    <location>
        <begin position="1"/>
        <end position="25"/>
    </location>
</feature>
<feature type="region of interest" description="Disordered" evidence="2">
    <location>
        <begin position="1"/>
        <end position="48"/>
    </location>
</feature>
<evidence type="ECO:0000313" key="3">
    <source>
        <dbReference type="EMBL" id="KAF9619454.1"/>
    </source>
</evidence>
<dbReference type="OrthoDB" id="1913335at2759"/>
<name>A0A835ILL4_9MAGN</name>
<accession>A0A835ILL4</accession>
<comment type="caution">
    <text evidence="3">The sequence shown here is derived from an EMBL/GenBank/DDBJ whole genome shotgun (WGS) entry which is preliminary data.</text>
</comment>
<dbReference type="Proteomes" id="UP000631114">
    <property type="component" value="Unassembled WGS sequence"/>
</dbReference>
<evidence type="ECO:0008006" key="5">
    <source>
        <dbReference type="Google" id="ProtNLM"/>
    </source>
</evidence>
<feature type="compositionally biased region" description="Polar residues" evidence="2">
    <location>
        <begin position="26"/>
        <end position="41"/>
    </location>
</feature>
<reference evidence="3 4" key="1">
    <citation type="submission" date="2020-10" db="EMBL/GenBank/DDBJ databases">
        <title>The Coptis chinensis genome and diversification of protoberbering-type alkaloids.</title>
        <authorList>
            <person name="Wang B."/>
            <person name="Shu S."/>
            <person name="Song C."/>
            <person name="Liu Y."/>
        </authorList>
    </citation>
    <scope>NUCLEOTIDE SEQUENCE [LARGE SCALE GENOMIC DNA]</scope>
    <source>
        <strain evidence="3">HL-2020</strain>
        <tissue evidence="3">Leaf</tissue>
    </source>
</reference>